<reference evidence="3" key="1">
    <citation type="journal article" date="2014" name="Front. Microbiol.">
        <title>High frequency of phylogenetically diverse reductive dehalogenase-homologous genes in deep subseafloor sedimentary metagenomes.</title>
        <authorList>
            <person name="Kawai M."/>
            <person name="Futagami T."/>
            <person name="Toyoda A."/>
            <person name="Takaki Y."/>
            <person name="Nishi S."/>
            <person name="Hori S."/>
            <person name="Arai W."/>
            <person name="Tsubouchi T."/>
            <person name="Morono Y."/>
            <person name="Uchiyama I."/>
            <person name="Ito T."/>
            <person name="Fujiyama A."/>
            <person name="Inagaki F."/>
            <person name="Takami H."/>
        </authorList>
    </citation>
    <scope>NUCLEOTIDE SEQUENCE</scope>
    <source>
        <strain evidence="3">Expedition CK06-06</strain>
    </source>
</reference>
<gene>
    <name evidence="3" type="ORF">S01H1_71814</name>
</gene>
<dbReference type="Pfam" id="PF20434">
    <property type="entry name" value="BD-FAE"/>
    <property type="match status" value="1"/>
</dbReference>
<proteinExistence type="predicted"/>
<organism evidence="3">
    <name type="scientific">marine sediment metagenome</name>
    <dbReference type="NCBI Taxonomy" id="412755"/>
    <lineage>
        <taxon>unclassified sequences</taxon>
        <taxon>metagenomes</taxon>
        <taxon>ecological metagenomes</taxon>
    </lineage>
</organism>
<dbReference type="SUPFAM" id="SSF53474">
    <property type="entry name" value="alpha/beta-Hydrolases"/>
    <property type="match status" value="1"/>
</dbReference>
<keyword evidence="1" id="KW-0378">Hydrolase</keyword>
<sequence>RYLRRHAEQLGIDPHRIVVSGSSAGGHVAVGTALLGGIDEASDDVSVSTRPDALVLYYPVIDTSEQGYGQKKIGARWRELSPVDHVTAGLPPTIIFHGTADTVTPYAGATLFQQRMKQAGNLCQLISHSGGRHGYFIFDLDLYHQAMARTRDFLEAQHMIDQ</sequence>
<dbReference type="GO" id="GO:0004806">
    <property type="term" value="F:triacylglycerol lipase activity"/>
    <property type="evidence" value="ECO:0007669"/>
    <property type="project" value="TreeGrafter"/>
</dbReference>
<evidence type="ECO:0000313" key="3">
    <source>
        <dbReference type="EMBL" id="GAG30211.1"/>
    </source>
</evidence>
<dbReference type="InterPro" id="IPR049492">
    <property type="entry name" value="BD-FAE-like_dom"/>
</dbReference>
<dbReference type="InterPro" id="IPR029058">
    <property type="entry name" value="AB_hydrolase_fold"/>
</dbReference>
<dbReference type="EMBL" id="BARS01047849">
    <property type="protein sequence ID" value="GAG30211.1"/>
    <property type="molecule type" value="Genomic_DNA"/>
</dbReference>
<evidence type="ECO:0000256" key="1">
    <source>
        <dbReference type="ARBA" id="ARBA00022801"/>
    </source>
</evidence>
<accession>X0XZR7</accession>
<feature type="non-terminal residue" evidence="3">
    <location>
        <position position="1"/>
    </location>
</feature>
<dbReference type="PANTHER" id="PTHR48081">
    <property type="entry name" value="AB HYDROLASE SUPERFAMILY PROTEIN C4A8.06C"/>
    <property type="match status" value="1"/>
</dbReference>
<dbReference type="Gene3D" id="3.40.50.1820">
    <property type="entry name" value="alpha/beta hydrolase"/>
    <property type="match status" value="1"/>
</dbReference>
<dbReference type="AlphaFoldDB" id="X0XZR7"/>
<evidence type="ECO:0000259" key="2">
    <source>
        <dbReference type="Pfam" id="PF20434"/>
    </source>
</evidence>
<protein>
    <recommendedName>
        <fullName evidence="2">BD-FAE-like domain-containing protein</fullName>
    </recommendedName>
</protein>
<feature type="domain" description="BD-FAE-like" evidence="2">
    <location>
        <begin position="1"/>
        <end position="115"/>
    </location>
</feature>
<dbReference type="PANTHER" id="PTHR48081:SF30">
    <property type="entry name" value="ACETYL-HYDROLASE LIPR-RELATED"/>
    <property type="match status" value="1"/>
</dbReference>
<name>X0XZR7_9ZZZZ</name>
<comment type="caution">
    <text evidence="3">The sequence shown here is derived from an EMBL/GenBank/DDBJ whole genome shotgun (WGS) entry which is preliminary data.</text>
</comment>
<dbReference type="InterPro" id="IPR050300">
    <property type="entry name" value="GDXG_lipolytic_enzyme"/>
</dbReference>